<dbReference type="Proteomes" id="UP000596276">
    <property type="component" value="Chromosome 2"/>
</dbReference>
<sequence>MQCNSSTSPALSAASPNKGNTVLPTWARTGCTRSGIAQLPAICQLSRISALKIQKHWTLFSCPECDLEACRAYVVPLWAKRYHSSLGSNCCSSHPIPSTSISIRKFECSRDPVRRHILEKSRHQACLLISGGYAIEAFAECGVPICNLELNIGSSTILVAAVRLHIPHRDELSVNMWSGMRPEHAMLLHIVSGRLLDPGRNTQMY</sequence>
<protein>
    <submittedName>
        <fullName evidence="1">Uncharacterized protein</fullName>
    </submittedName>
</protein>
<dbReference type="EMBL" id="CP044622">
    <property type="protein sequence ID" value="QRD82211.1"/>
    <property type="molecule type" value="Genomic_DNA"/>
</dbReference>
<evidence type="ECO:0000313" key="1">
    <source>
        <dbReference type="EMBL" id="QRD82211.1"/>
    </source>
</evidence>
<proteinExistence type="predicted"/>
<accession>A0A7U2QRL1</accession>
<organism evidence="1 2">
    <name type="scientific">Aspergillus flavus (strain ATCC 200026 / FGSC A1120 / IAM 13836 / NRRL 3357 / JCM 12722 / SRRC 167)</name>
    <dbReference type="NCBI Taxonomy" id="332952"/>
    <lineage>
        <taxon>Eukaryota</taxon>
        <taxon>Fungi</taxon>
        <taxon>Dikarya</taxon>
        <taxon>Ascomycota</taxon>
        <taxon>Pezizomycotina</taxon>
        <taxon>Eurotiomycetes</taxon>
        <taxon>Eurotiomycetidae</taxon>
        <taxon>Eurotiales</taxon>
        <taxon>Aspergillaceae</taxon>
        <taxon>Aspergillus</taxon>
        <taxon>Aspergillus subgen. Circumdati</taxon>
    </lineage>
</organism>
<dbReference type="VEuPathDB" id="FungiDB:F9C07_2868"/>
<evidence type="ECO:0000313" key="2">
    <source>
        <dbReference type="Proteomes" id="UP000596276"/>
    </source>
</evidence>
<keyword evidence="2" id="KW-1185">Reference proteome</keyword>
<reference evidence="2" key="1">
    <citation type="journal article" date="2021" name="G3 (Bethesda)">
        <title>Chromosome assembled and annotated genome sequence of Aspergillus flavus NRRL 3357.</title>
        <authorList>
            <person name="Skerker J.M."/>
            <person name="Pianalto K.M."/>
            <person name="Mondo S.J."/>
            <person name="Yang K."/>
            <person name="Arkin A.P."/>
            <person name="Keller N.P."/>
            <person name="Grigoriev I.V."/>
            <person name="Louise Glass N.L."/>
        </authorList>
    </citation>
    <scope>NUCLEOTIDE SEQUENCE [LARGE SCALE GENOMIC DNA]</scope>
    <source>
        <strain evidence="2">ATCC 200026 / FGSC A1120 / IAM 13836 / NRRL 3357 / JCM 12722 / SRRC 167</strain>
    </source>
</reference>
<name>A0A7U2QRL1_ASPFN</name>
<gene>
    <name evidence="1" type="ORF">F9C07_2868</name>
</gene>
<dbReference type="AlphaFoldDB" id="A0A7U2QRL1"/>